<evidence type="ECO:0000256" key="11">
    <source>
        <dbReference type="SAM" id="Phobius"/>
    </source>
</evidence>
<protein>
    <submittedName>
        <fullName evidence="15">Vomeronasal type-2 receptor 26-like</fullName>
    </submittedName>
</protein>
<feature type="transmembrane region" description="Helical" evidence="11">
    <location>
        <begin position="495"/>
        <end position="513"/>
    </location>
</feature>
<evidence type="ECO:0000256" key="12">
    <source>
        <dbReference type="SAM" id="SignalP"/>
    </source>
</evidence>
<accession>A0ABM1K5E7</accession>
<dbReference type="InterPro" id="IPR004073">
    <property type="entry name" value="GPCR_3_vmron_rcpt_2"/>
</dbReference>
<dbReference type="SUPFAM" id="SSF53822">
    <property type="entry name" value="Periplasmic binding protein-like I"/>
    <property type="match status" value="1"/>
</dbReference>
<comment type="subcellular location">
    <subcellularLocation>
        <location evidence="1">Cell membrane</location>
        <topology evidence="1">Multi-pass membrane protein</topology>
    </subcellularLocation>
</comment>
<evidence type="ECO:0000256" key="2">
    <source>
        <dbReference type="ARBA" id="ARBA00022475"/>
    </source>
</evidence>
<dbReference type="Proteomes" id="UP000694871">
    <property type="component" value="Unplaced"/>
</dbReference>
<keyword evidence="3 11" id="KW-0812">Transmembrane</keyword>
<dbReference type="GeneID" id="107112325"/>
<dbReference type="Pfam" id="PF00003">
    <property type="entry name" value="7tm_3"/>
    <property type="match status" value="1"/>
</dbReference>
<dbReference type="Pfam" id="PF01094">
    <property type="entry name" value="ANF_receptor"/>
    <property type="match status" value="1"/>
</dbReference>
<dbReference type="PROSITE" id="PS00981">
    <property type="entry name" value="G_PROTEIN_RECEP_F3_3"/>
    <property type="match status" value="1"/>
</dbReference>
<dbReference type="PANTHER" id="PTHR24061:SF599">
    <property type="entry name" value="G-PROTEIN COUPLED RECEPTORS FAMILY 3 PROFILE DOMAIN-CONTAINING PROTEIN"/>
    <property type="match status" value="1"/>
</dbReference>
<keyword evidence="8" id="KW-0675">Receptor</keyword>
<evidence type="ECO:0000256" key="1">
    <source>
        <dbReference type="ARBA" id="ARBA00004651"/>
    </source>
</evidence>
<dbReference type="RefSeq" id="XP_015268934.1">
    <property type="nucleotide sequence ID" value="XM_015413448.1"/>
</dbReference>
<evidence type="ECO:0000259" key="13">
    <source>
        <dbReference type="PROSITE" id="PS50259"/>
    </source>
</evidence>
<feature type="signal peptide" evidence="12">
    <location>
        <begin position="1"/>
        <end position="20"/>
    </location>
</feature>
<evidence type="ECO:0000256" key="7">
    <source>
        <dbReference type="ARBA" id="ARBA00023136"/>
    </source>
</evidence>
<dbReference type="PRINTS" id="PR00248">
    <property type="entry name" value="GPCRMGR"/>
</dbReference>
<feature type="transmembrane region" description="Helical" evidence="11">
    <location>
        <begin position="455"/>
        <end position="474"/>
    </location>
</feature>
<dbReference type="InterPro" id="IPR011500">
    <property type="entry name" value="GPCR_3_9-Cys_dom"/>
</dbReference>
<keyword evidence="4 12" id="KW-0732">Signal</keyword>
<proteinExistence type="predicted"/>
<keyword evidence="7 11" id="KW-0472">Membrane</keyword>
<evidence type="ECO:0000313" key="15">
    <source>
        <dbReference type="RefSeq" id="XP_015268934.1"/>
    </source>
</evidence>
<reference evidence="15" key="1">
    <citation type="submission" date="2025-08" db="UniProtKB">
        <authorList>
            <consortium name="RefSeq"/>
        </authorList>
    </citation>
    <scope>IDENTIFICATION</scope>
</reference>
<dbReference type="PRINTS" id="PR01535">
    <property type="entry name" value="VOMERONASL2R"/>
</dbReference>
<dbReference type="InterPro" id="IPR017979">
    <property type="entry name" value="GPCR_3_CS"/>
</dbReference>
<dbReference type="InterPro" id="IPR000337">
    <property type="entry name" value="GPCR_3"/>
</dbReference>
<name>A0ABM1K5E7_GEKJA</name>
<dbReference type="InterPro" id="IPR000068">
    <property type="entry name" value="GPCR_3_Ca_sens_rcpt-rel"/>
</dbReference>
<evidence type="ECO:0000256" key="8">
    <source>
        <dbReference type="ARBA" id="ARBA00023170"/>
    </source>
</evidence>
<dbReference type="InterPro" id="IPR038550">
    <property type="entry name" value="GPCR_3_9-Cys_sf"/>
</dbReference>
<keyword evidence="10" id="KW-0807">Transducer</keyword>
<sequence length="725" mass="82570">MTKLFQHILALLFAISEINENPKILPNITLGFHIYDSYNDEGLVYHSILDLLFRSHRLVPRYKCNTPKLPIAIIGGLGADISFHMADILGQYKIPQLIYGSFAPGDRDTTEFHLFYRMAPNEDYQQMGIVQLLQYFSWTWVGLFAMDDDEGEHFLQVLEPLFSKNGICSAFTERITRQTHLHPVNEINDIASNIYRRFTDSKTSVFIIYGHSRTILWISTFMFLGFPENVAIGKVWVMTAQVDITLTSFQNGFNLHIFDGTISFTIHSKELLGYQDFVWLIKPSWTKEHGFLEDFWVQAFNCLYPNPQELMSNNESCTGEERLESLPGSFFEMRMTGHSYSIYNAVYAVAHALHIMFFSRSINKWGNRIAILDPQPWQVLPISTCNNKCRLGHVKKRKEGEKFCCYDCVPCPDGKVSKQEDVTECIRCPEDQYPNKDKDCCITKMISFMSYEEPLGISLASASLSFSMITVLMLGTFIKHRDTPIVKANNRDVTYALLIFLLLCFLCPFLFLGRPSKLTCFLRQSAFGIIFSVAVSCVLAKTITVIIAFMATKPGSKMRKWVGKRLANTIVLSCSIIQSGICTVWLLTSPPFPDFDTQSFITEIVAECNEGSATMFYIVLGYMGLLSLMSLTVAFIARKLPDSFNEAKFITFSMLMFCSVWVSFVPTYLSTKGKYMVAVEIFSILASSAGLLGCIFIPKCYLILLKPELNTREQLMRKNNYRTPT</sequence>
<keyword evidence="5 11" id="KW-1133">Transmembrane helix</keyword>
<keyword evidence="6" id="KW-0297">G-protein coupled receptor</keyword>
<feature type="chain" id="PRO_5045627722" evidence="12">
    <location>
        <begin position="21"/>
        <end position="725"/>
    </location>
</feature>
<dbReference type="PANTHER" id="PTHR24061">
    <property type="entry name" value="CALCIUM-SENSING RECEPTOR-RELATED"/>
    <property type="match status" value="1"/>
</dbReference>
<keyword evidence="2" id="KW-1003">Cell membrane</keyword>
<feature type="transmembrane region" description="Helical" evidence="11">
    <location>
        <begin position="649"/>
        <end position="669"/>
    </location>
</feature>
<feature type="transmembrane region" description="Helical" evidence="11">
    <location>
        <begin position="525"/>
        <end position="549"/>
    </location>
</feature>
<evidence type="ECO:0000256" key="3">
    <source>
        <dbReference type="ARBA" id="ARBA00022692"/>
    </source>
</evidence>
<dbReference type="Pfam" id="PF07562">
    <property type="entry name" value="NCD3G"/>
    <property type="match status" value="1"/>
</dbReference>
<feature type="transmembrane region" description="Helical" evidence="11">
    <location>
        <begin position="681"/>
        <end position="704"/>
    </location>
</feature>
<gene>
    <name evidence="15" type="primary">LOC107112325</name>
</gene>
<evidence type="ECO:0000256" key="5">
    <source>
        <dbReference type="ARBA" id="ARBA00022989"/>
    </source>
</evidence>
<dbReference type="InterPro" id="IPR017978">
    <property type="entry name" value="GPCR_3_C"/>
</dbReference>
<feature type="transmembrane region" description="Helical" evidence="11">
    <location>
        <begin position="570"/>
        <end position="588"/>
    </location>
</feature>
<organism evidence="14 15">
    <name type="scientific">Gekko japonicus</name>
    <name type="common">Schlegel's Japanese gecko</name>
    <dbReference type="NCBI Taxonomy" id="146911"/>
    <lineage>
        <taxon>Eukaryota</taxon>
        <taxon>Metazoa</taxon>
        <taxon>Chordata</taxon>
        <taxon>Craniata</taxon>
        <taxon>Vertebrata</taxon>
        <taxon>Euteleostomi</taxon>
        <taxon>Lepidosauria</taxon>
        <taxon>Squamata</taxon>
        <taxon>Bifurcata</taxon>
        <taxon>Gekkota</taxon>
        <taxon>Gekkonidae</taxon>
        <taxon>Gekkoninae</taxon>
        <taxon>Gekko</taxon>
    </lineage>
</organism>
<keyword evidence="14" id="KW-1185">Reference proteome</keyword>
<dbReference type="InterPro" id="IPR001828">
    <property type="entry name" value="ANF_lig-bd_rcpt"/>
</dbReference>
<evidence type="ECO:0000313" key="14">
    <source>
        <dbReference type="Proteomes" id="UP000694871"/>
    </source>
</evidence>
<keyword evidence="9" id="KW-0325">Glycoprotein</keyword>
<feature type="transmembrane region" description="Helical" evidence="11">
    <location>
        <begin position="615"/>
        <end position="637"/>
    </location>
</feature>
<dbReference type="PROSITE" id="PS50259">
    <property type="entry name" value="G_PROTEIN_RECEP_F3_4"/>
    <property type="match status" value="1"/>
</dbReference>
<dbReference type="Gene3D" id="3.40.50.2300">
    <property type="match status" value="2"/>
</dbReference>
<evidence type="ECO:0000256" key="9">
    <source>
        <dbReference type="ARBA" id="ARBA00023180"/>
    </source>
</evidence>
<dbReference type="InterPro" id="IPR028082">
    <property type="entry name" value="Peripla_BP_I"/>
</dbReference>
<dbReference type="Gene3D" id="2.10.50.30">
    <property type="entry name" value="GPCR, family 3, nine cysteines domain"/>
    <property type="match status" value="1"/>
</dbReference>
<evidence type="ECO:0000256" key="6">
    <source>
        <dbReference type="ARBA" id="ARBA00023040"/>
    </source>
</evidence>
<dbReference type="CDD" id="cd15283">
    <property type="entry name" value="7tmC_V2R_pheromone"/>
    <property type="match status" value="1"/>
</dbReference>
<evidence type="ECO:0000256" key="4">
    <source>
        <dbReference type="ARBA" id="ARBA00022729"/>
    </source>
</evidence>
<evidence type="ECO:0000256" key="10">
    <source>
        <dbReference type="ARBA" id="ARBA00023224"/>
    </source>
</evidence>
<feature type="domain" description="G-protein coupled receptors family 3 profile" evidence="13">
    <location>
        <begin position="455"/>
        <end position="719"/>
    </location>
</feature>